<name>A0A1H8HH08_9PROT</name>
<proteinExistence type="predicted"/>
<reference evidence="1 2" key="1">
    <citation type="submission" date="2016-10" db="EMBL/GenBank/DDBJ databases">
        <authorList>
            <person name="de Groot N.N."/>
        </authorList>
    </citation>
    <scope>NUCLEOTIDE SEQUENCE [LARGE SCALE GENOMIC DNA]</scope>
    <source>
        <strain evidence="1 2">Nm22</strain>
    </source>
</reference>
<dbReference type="AlphaFoldDB" id="A0A1H8HH08"/>
<evidence type="ECO:0000313" key="2">
    <source>
        <dbReference type="Proteomes" id="UP000199459"/>
    </source>
</evidence>
<evidence type="ECO:0000313" key="1">
    <source>
        <dbReference type="EMBL" id="SEN55207.1"/>
    </source>
</evidence>
<sequence>MIIGKMDVTEAIDCAIAKLGKKIDGFTFVEASWGNMDVSAYIYTNNPKLLLGATRITVVFHDKNGNNTRFGMKDG</sequence>
<dbReference type="Proteomes" id="UP000199459">
    <property type="component" value="Unassembled WGS sequence"/>
</dbReference>
<accession>A0A1H8HH08</accession>
<gene>
    <name evidence="1" type="ORF">SAMN05216325_12349</name>
</gene>
<organism evidence="1 2">
    <name type="scientific">Nitrosomonas marina</name>
    <dbReference type="NCBI Taxonomy" id="917"/>
    <lineage>
        <taxon>Bacteria</taxon>
        <taxon>Pseudomonadati</taxon>
        <taxon>Pseudomonadota</taxon>
        <taxon>Betaproteobacteria</taxon>
        <taxon>Nitrosomonadales</taxon>
        <taxon>Nitrosomonadaceae</taxon>
        <taxon>Nitrosomonas</taxon>
    </lineage>
</organism>
<dbReference type="EMBL" id="FOCP01000023">
    <property type="protein sequence ID" value="SEN55207.1"/>
    <property type="molecule type" value="Genomic_DNA"/>
</dbReference>
<dbReference type="RefSeq" id="WP_090634009.1">
    <property type="nucleotide sequence ID" value="NZ_FOCP01000023.1"/>
</dbReference>
<protein>
    <submittedName>
        <fullName evidence="1">Uncharacterized protein</fullName>
    </submittedName>
</protein>